<protein>
    <submittedName>
        <fullName evidence="1">Uncharacterized protein</fullName>
    </submittedName>
</protein>
<reference evidence="1" key="1">
    <citation type="submission" date="2021-06" db="EMBL/GenBank/DDBJ databases">
        <title>Parelaphostrongylus tenuis whole genome reference sequence.</title>
        <authorList>
            <person name="Garwood T.J."/>
            <person name="Larsen P.A."/>
            <person name="Fountain-Jones N.M."/>
            <person name="Garbe J.R."/>
            <person name="Macchietto M.G."/>
            <person name="Kania S.A."/>
            <person name="Gerhold R.W."/>
            <person name="Richards J.E."/>
            <person name="Wolf T.M."/>
        </authorList>
    </citation>
    <scope>NUCLEOTIDE SEQUENCE</scope>
    <source>
        <strain evidence="1">MNPRO001-30</strain>
        <tissue evidence="1">Meninges</tissue>
    </source>
</reference>
<name>A0AAD5N946_PARTN</name>
<gene>
    <name evidence="1" type="ORF">KIN20_022554</name>
</gene>
<sequence length="81" mass="8947">MPISHTLDVLNSCNYFMIVIEREQSLLAAFDAQNPNSQGSQQVAHIPLVYDSVNESVPSNTQDLIVGEDDYKGKALPLENL</sequence>
<proteinExistence type="predicted"/>
<accession>A0AAD5N946</accession>
<dbReference type="EMBL" id="JAHQIW010004550">
    <property type="protein sequence ID" value="KAJ1362854.1"/>
    <property type="molecule type" value="Genomic_DNA"/>
</dbReference>
<comment type="caution">
    <text evidence="1">The sequence shown here is derived from an EMBL/GenBank/DDBJ whole genome shotgun (WGS) entry which is preliminary data.</text>
</comment>
<evidence type="ECO:0000313" key="2">
    <source>
        <dbReference type="Proteomes" id="UP001196413"/>
    </source>
</evidence>
<keyword evidence="2" id="KW-1185">Reference proteome</keyword>
<dbReference type="AlphaFoldDB" id="A0AAD5N946"/>
<evidence type="ECO:0000313" key="1">
    <source>
        <dbReference type="EMBL" id="KAJ1362854.1"/>
    </source>
</evidence>
<organism evidence="1 2">
    <name type="scientific">Parelaphostrongylus tenuis</name>
    <name type="common">Meningeal worm</name>
    <dbReference type="NCBI Taxonomy" id="148309"/>
    <lineage>
        <taxon>Eukaryota</taxon>
        <taxon>Metazoa</taxon>
        <taxon>Ecdysozoa</taxon>
        <taxon>Nematoda</taxon>
        <taxon>Chromadorea</taxon>
        <taxon>Rhabditida</taxon>
        <taxon>Rhabditina</taxon>
        <taxon>Rhabditomorpha</taxon>
        <taxon>Strongyloidea</taxon>
        <taxon>Metastrongylidae</taxon>
        <taxon>Parelaphostrongylus</taxon>
    </lineage>
</organism>
<dbReference type="Proteomes" id="UP001196413">
    <property type="component" value="Unassembled WGS sequence"/>
</dbReference>